<organism evidence="2 3">
    <name type="scientific">Aspergillus pseudodeflectus</name>
    <dbReference type="NCBI Taxonomy" id="176178"/>
    <lineage>
        <taxon>Eukaryota</taxon>
        <taxon>Fungi</taxon>
        <taxon>Dikarya</taxon>
        <taxon>Ascomycota</taxon>
        <taxon>Pezizomycotina</taxon>
        <taxon>Eurotiomycetes</taxon>
        <taxon>Eurotiomycetidae</taxon>
        <taxon>Eurotiales</taxon>
        <taxon>Aspergillaceae</taxon>
        <taxon>Aspergillus</taxon>
        <taxon>Aspergillus subgen. Nidulantes</taxon>
    </lineage>
</organism>
<evidence type="ECO:0000313" key="2">
    <source>
        <dbReference type="EMBL" id="KAL2855728.1"/>
    </source>
</evidence>
<name>A0ABR4KTX0_9EURO</name>
<protein>
    <submittedName>
        <fullName evidence="2">Uncharacterized protein</fullName>
    </submittedName>
</protein>
<dbReference type="Proteomes" id="UP001610444">
    <property type="component" value="Unassembled WGS sequence"/>
</dbReference>
<evidence type="ECO:0000313" key="3">
    <source>
        <dbReference type="Proteomes" id="UP001610444"/>
    </source>
</evidence>
<gene>
    <name evidence="2" type="ORF">BJX68DRAFT_231098</name>
</gene>
<keyword evidence="3" id="KW-1185">Reference proteome</keyword>
<keyword evidence="1" id="KW-1133">Transmembrane helix</keyword>
<dbReference type="GeneID" id="98154462"/>
<feature type="transmembrane region" description="Helical" evidence="1">
    <location>
        <begin position="20"/>
        <end position="39"/>
    </location>
</feature>
<keyword evidence="1" id="KW-0472">Membrane</keyword>
<evidence type="ECO:0000256" key="1">
    <source>
        <dbReference type="SAM" id="Phobius"/>
    </source>
</evidence>
<feature type="non-terminal residue" evidence="2">
    <location>
        <position position="1"/>
    </location>
</feature>
<sequence length="58" mass="6764">MLPRLVSKLNERCQQPRCWWFLGFLTTDLGIIYIGLHLAKYRTIPLCWGVCSGSTIMY</sequence>
<dbReference type="EMBL" id="JBFXLR010000009">
    <property type="protein sequence ID" value="KAL2855728.1"/>
    <property type="molecule type" value="Genomic_DNA"/>
</dbReference>
<proteinExistence type="predicted"/>
<reference evidence="2 3" key="1">
    <citation type="submission" date="2024-07" db="EMBL/GenBank/DDBJ databases">
        <title>Section-level genome sequencing and comparative genomics of Aspergillus sections Usti and Cavernicolus.</title>
        <authorList>
            <consortium name="Lawrence Berkeley National Laboratory"/>
            <person name="Nybo J.L."/>
            <person name="Vesth T.C."/>
            <person name="Theobald S."/>
            <person name="Frisvad J.C."/>
            <person name="Larsen T.O."/>
            <person name="Kjaerboelling I."/>
            <person name="Rothschild-Mancinelli K."/>
            <person name="Lyhne E.K."/>
            <person name="Kogle M.E."/>
            <person name="Barry K."/>
            <person name="Clum A."/>
            <person name="Na H."/>
            <person name="Ledsgaard L."/>
            <person name="Lin J."/>
            <person name="Lipzen A."/>
            <person name="Kuo A."/>
            <person name="Riley R."/>
            <person name="Mondo S."/>
            <person name="LaButti K."/>
            <person name="Haridas S."/>
            <person name="Pangalinan J."/>
            <person name="Salamov A.A."/>
            <person name="Simmons B.A."/>
            <person name="Magnuson J.K."/>
            <person name="Chen J."/>
            <person name="Drula E."/>
            <person name="Henrissat B."/>
            <person name="Wiebenga A."/>
            <person name="Lubbers R.J."/>
            <person name="Gomes A.C."/>
            <person name="Macurrencykelacurrency M.R."/>
            <person name="Stajich J."/>
            <person name="Grigoriev I.V."/>
            <person name="Mortensen U.H."/>
            <person name="De vries R.P."/>
            <person name="Baker S.E."/>
            <person name="Andersen M.R."/>
        </authorList>
    </citation>
    <scope>NUCLEOTIDE SEQUENCE [LARGE SCALE GENOMIC DNA]</scope>
    <source>
        <strain evidence="2 3">CBS 756.74</strain>
    </source>
</reference>
<dbReference type="RefSeq" id="XP_070902135.1">
    <property type="nucleotide sequence ID" value="XM_071039298.1"/>
</dbReference>
<accession>A0ABR4KTX0</accession>
<comment type="caution">
    <text evidence="2">The sequence shown here is derived from an EMBL/GenBank/DDBJ whole genome shotgun (WGS) entry which is preliminary data.</text>
</comment>
<keyword evidence="1" id="KW-0812">Transmembrane</keyword>